<proteinExistence type="predicted"/>
<reference evidence="2 3" key="1">
    <citation type="submission" date="2024-10" db="EMBL/GenBank/DDBJ databases">
        <authorList>
            <person name="Kim D."/>
        </authorList>
    </citation>
    <scope>NUCLEOTIDE SEQUENCE [LARGE SCALE GENOMIC DNA]</scope>
    <source>
        <strain evidence="2">BH-2024</strain>
    </source>
</reference>
<feature type="region of interest" description="Disordered" evidence="1">
    <location>
        <begin position="162"/>
        <end position="187"/>
    </location>
</feature>
<gene>
    <name evidence="2" type="ORF">niasHT_026206</name>
</gene>
<dbReference type="AlphaFoldDB" id="A0ABD2K1R0"/>
<organism evidence="2 3">
    <name type="scientific">Heterodera trifolii</name>
    <dbReference type="NCBI Taxonomy" id="157864"/>
    <lineage>
        <taxon>Eukaryota</taxon>
        <taxon>Metazoa</taxon>
        <taxon>Ecdysozoa</taxon>
        <taxon>Nematoda</taxon>
        <taxon>Chromadorea</taxon>
        <taxon>Rhabditida</taxon>
        <taxon>Tylenchina</taxon>
        <taxon>Tylenchomorpha</taxon>
        <taxon>Tylenchoidea</taxon>
        <taxon>Heteroderidae</taxon>
        <taxon>Heteroderinae</taxon>
        <taxon>Heterodera</taxon>
    </lineage>
</organism>
<evidence type="ECO:0000256" key="1">
    <source>
        <dbReference type="SAM" id="MobiDB-lite"/>
    </source>
</evidence>
<name>A0ABD2K1R0_9BILA</name>
<evidence type="ECO:0000313" key="3">
    <source>
        <dbReference type="Proteomes" id="UP001620626"/>
    </source>
</evidence>
<evidence type="ECO:0000313" key="2">
    <source>
        <dbReference type="EMBL" id="KAL3096825.1"/>
    </source>
</evidence>
<accession>A0ABD2K1R0</accession>
<feature type="region of interest" description="Disordered" evidence="1">
    <location>
        <begin position="92"/>
        <end position="140"/>
    </location>
</feature>
<dbReference type="EMBL" id="JBICBT010000851">
    <property type="protein sequence ID" value="KAL3096825.1"/>
    <property type="molecule type" value="Genomic_DNA"/>
</dbReference>
<feature type="compositionally biased region" description="Basic and acidic residues" evidence="1">
    <location>
        <begin position="109"/>
        <end position="120"/>
    </location>
</feature>
<protein>
    <submittedName>
        <fullName evidence="2">Uncharacterized protein</fullName>
    </submittedName>
</protein>
<comment type="caution">
    <text evidence="2">The sequence shown here is derived from an EMBL/GenBank/DDBJ whole genome shotgun (WGS) entry which is preliminary data.</text>
</comment>
<keyword evidence="3" id="KW-1185">Reference proteome</keyword>
<sequence>MGEVMKEGEAERTLMPRTNIRSILCYILLFFLSFERSMGPPKQRTKRSARPNRRFLCVCPKHFASFDDDGGKRWYCWWKNAQHFKTAAGGQRQNVSYPLPDNGQKVKRSNREREGGGEKRPVRKWANSPAGGGQTLTSGASAEPLANRKAMAIVFAVVAVSDRPEAHSSGKTAAEETKRMEGTRRNC</sequence>
<dbReference type="Proteomes" id="UP001620626">
    <property type="component" value="Unassembled WGS sequence"/>
</dbReference>